<sequence>SDRDALVVLYSAEGCGPCGRLRPIIARVVDEYVDRVHFVEIDVDRDGDVAESAGVLGTPCVHVFREKERIAVISGVKMRSKYREAIDSCL</sequence>
<dbReference type="PANTHER" id="PTHR45663:SF11">
    <property type="entry name" value="GEO12009P1"/>
    <property type="match status" value="1"/>
</dbReference>
<evidence type="ECO:0000313" key="5">
    <source>
        <dbReference type="EMBL" id="ACO61909.1"/>
    </source>
</evidence>
<dbReference type="Pfam" id="PF00085">
    <property type="entry name" value="Thioredoxin"/>
    <property type="match status" value="1"/>
</dbReference>
<evidence type="ECO:0000256" key="3">
    <source>
        <dbReference type="ARBA" id="ARBA00023157"/>
    </source>
</evidence>
<dbReference type="AlphaFoldDB" id="C1E2F8"/>
<accession>C1E2F8</accession>
<protein>
    <recommendedName>
        <fullName evidence="4">Thioredoxin domain-containing protein</fullName>
    </recommendedName>
</protein>
<dbReference type="STRING" id="296587.C1E2F8"/>
<feature type="non-terminal residue" evidence="5">
    <location>
        <position position="1"/>
    </location>
</feature>
<dbReference type="RefSeq" id="XP_002500651.1">
    <property type="nucleotide sequence ID" value="XM_002500605.1"/>
</dbReference>
<gene>
    <name evidence="5" type="ORF">MICPUN_74503</name>
</gene>
<dbReference type="EMBL" id="CP001324">
    <property type="protein sequence ID" value="ACO61909.1"/>
    <property type="molecule type" value="Genomic_DNA"/>
</dbReference>
<evidence type="ECO:0000259" key="4">
    <source>
        <dbReference type="PROSITE" id="PS51352"/>
    </source>
</evidence>
<dbReference type="OMA" id="TIDQTFF"/>
<dbReference type="GeneID" id="8242266"/>
<dbReference type="OrthoDB" id="371245at2759"/>
<keyword evidence="2" id="KW-0249">Electron transport</keyword>
<organism evidence="5 6">
    <name type="scientific">Micromonas commoda (strain RCC299 / NOUM17 / CCMP2709)</name>
    <name type="common">Picoplanktonic green alga</name>
    <dbReference type="NCBI Taxonomy" id="296587"/>
    <lineage>
        <taxon>Eukaryota</taxon>
        <taxon>Viridiplantae</taxon>
        <taxon>Chlorophyta</taxon>
        <taxon>Mamiellophyceae</taxon>
        <taxon>Mamiellales</taxon>
        <taxon>Mamiellaceae</taxon>
        <taxon>Micromonas</taxon>
    </lineage>
</organism>
<dbReference type="Gene3D" id="3.40.30.10">
    <property type="entry name" value="Glutaredoxin"/>
    <property type="match status" value="1"/>
</dbReference>
<dbReference type="PROSITE" id="PS00194">
    <property type="entry name" value="THIOREDOXIN_1"/>
    <property type="match status" value="1"/>
</dbReference>
<feature type="domain" description="Thioredoxin" evidence="4">
    <location>
        <begin position="1"/>
        <end position="90"/>
    </location>
</feature>
<evidence type="ECO:0000313" key="6">
    <source>
        <dbReference type="Proteomes" id="UP000002009"/>
    </source>
</evidence>
<dbReference type="eggNOG" id="KOG0907">
    <property type="taxonomic scope" value="Eukaryota"/>
</dbReference>
<keyword evidence="3" id="KW-1015">Disulfide bond</keyword>
<dbReference type="KEGG" id="mis:MICPUN_74503"/>
<dbReference type="InterPro" id="IPR017937">
    <property type="entry name" value="Thioredoxin_CS"/>
</dbReference>
<dbReference type="InterPro" id="IPR013766">
    <property type="entry name" value="Thioredoxin_domain"/>
</dbReference>
<dbReference type="PROSITE" id="PS51352">
    <property type="entry name" value="THIOREDOXIN_2"/>
    <property type="match status" value="1"/>
</dbReference>
<proteinExistence type="predicted"/>
<dbReference type="GO" id="GO:0005737">
    <property type="term" value="C:cytoplasm"/>
    <property type="evidence" value="ECO:0007669"/>
    <property type="project" value="TreeGrafter"/>
</dbReference>
<feature type="non-terminal residue" evidence="5">
    <location>
        <position position="90"/>
    </location>
</feature>
<dbReference type="InParanoid" id="C1E2F8"/>
<name>C1E2F8_MICCC</name>
<dbReference type="SUPFAM" id="SSF52833">
    <property type="entry name" value="Thioredoxin-like"/>
    <property type="match status" value="1"/>
</dbReference>
<reference evidence="5 6" key="1">
    <citation type="journal article" date="2009" name="Science">
        <title>Green evolution and dynamic adaptations revealed by genomes of the marine picoeukaryotes Micromonas.</title>
        <authorList>
            <person name="Worden A.Z."/>
            <person name="Lee J.H."/>
            <person name="Mock T."/>
            <person name="Rouze P."/>
            <person name="Simmons M.P."/>
            <person name="Aerts A.L."/>
            <person name="Allen A.E."/>
            <person name="Cuvelier M.L."/>
            <person name="Derelle E."/>
            <person name="Everett M.V."/>
            <person name="Foulon E."/>
            <person name="Grimwood J."/>
            <person name="Gundlach H."/>
            <person name="Henrissat B."/>
            <person name="Napoli C."/>
            <person name="McDonald S.M."/>
            <person name="Parker M.S."/>
            <person name="Rombauts S."/>
            <person name="Salamov A."/>
            <person name="Von Dassow P."/>
            <person name="Badger J.H."/>
            <person name="Coutinho P.M."/>
            <person name="Demir E."/>
            <person name="Dubchak I."/>
            <person name="Gentemann C."/>
            <person name="Eikrem W."/>
            <person name="Gready J.E."/>
            <person name="John U."/>
            <person name="Lanier W."/>
            <person name="Lindquist E.A."/>
            <person name="Lucas S."/>
            <person name="Mayer K.F."/>
            <person name="Moreau H."/>
            <person name="Not F."/>
            <person name="Otillar R."/>
            <person name="Panaud O."/>
            <person name="Pangilinan J."/>
            <person name="Paulsen I."/>
            <person name="Piegu B."/>
            <person name="Poliakov A."/>
            <person name="Robbens S."/>
            <person name="Schmutz J."/>
            <person name="Toulza E."/>
            <person name="Wyss T."/>
            <person name="Zelensky A."/>
            <person name="Zhou K."/>
            <person name="Armbrust E.V."/>
            <person name="Bhattacharya D."/>
            <person name="Goodenough U.W."/>
            <person name="Van de Peer Y."/>
            <person name="Grigoriev I.V."/>
        </authorList>
    </citation>
    <scope>NUCLEOTIDE SEQUENCE [LARGE SCALE GENOMIC DNA]</scope>
    <source>
        <strain evidence="6">RCC299 / NOUM17</strain>
    </source>
</reference>
<evidence type="ECO:0000256" key="1">
    <source>
        <dbReference type="ARBA" id="ARBA00022448"/>
    </source>
</evidence>
<dbReference type="GO" id="GO:0015035">
    <property type="term" value="F:protein-disulfide reductase activity"/>
    <property type="evidence" value="ECO:0007669"/>
    <property type="project" value="TreeGrafter"/>
</dbReference>
<dbReference type="PANTHER" id="PTHR45663">
    <property type="entry name" value="GEO12009P1"/>
    <property type="match status" value="1"/>
</dbReference>
<dbReference type="Proteomes" id="UP000002009">
    <property type="component" value="Chromosome 3"/>
</dbReference>
<keyword evidence="6" id="KW-1185">Reference proteome</keyword>
<evidence type="ECO:0000256" key="2">
    <source>
        <dbReference type="ARBA" id="ARBA00022982"/>
    </source>
</evidence>
<keyword evidence="1" id="KW-0813">Transport</keyword>
<dbReference type="InterPro" id="IPR036249">
    <property type="entry name" value="Thioredoxin-like_sf"/>
</dbReference>